<evidence type="ECO:0000256" key="10">
    <source>
        <dbReference type="SAM" id="MobiDB-lite"/>
    </source>
</evidence>
<keyword evidence="6 7" id="KW-0346">Stress response</keyword>
<keyword evidence="12" id="KW-1185">Reference proteome</keyword>
<comment type="caution">
    <text evidence="11">The sequence shown here is derived from an EMBL/GenBank/DDBJ whole genome shotgun (WGS) entry which is preliminary data.</text>
</comment>
<keyword evidence="4 7" id="KW-0547">Nucleotide-binding</keyword>
<comment type="induction">
    <text evidence="7">By stress conditions e.g. heat shock.</text>
</comment>
<name>A0ABQ6LQD5_9RHOB</name>
<dbReference type="SUPFAM" id="SSF100934">
    <property type="entry name" value="Heat shock protein 70kD (HSP70), C-terminal subdomain"/>
    <property type="match status" value="1"/>
</dbReference>
<dbReference type="SUPFAM" id="SSF53067">
    <property type="entry name" value="Actin-like ATPase domain"/>
    <property type="match status" value="2"/>
</dbReference>
<dbReference type="InterPro" id="IPR043129">
    <property type="entry name" value="ATPase_NBD"/>
</dbReference>
<dbReference type="EMBL" id="BSYI01000046">
    <property type="protein sequence ID" value="GMG84909.1"/>
    <property type="molecule type" value="Genomic_DNA"/>
</dbReference>
<dbReference type="InterPro" id="IPR029048">
    <property type="entry name" value="HSP70_C_sf"/>
</dbReference>
<dbReference type="NCBIfam" id="TIGR02350">
    <property type="entry name" value="prok_dnaK"/>
    <property type="match status" value="1"/>
</dbReference>
<comment type="similarity">
    <text evidence="1 7 8">Belongs to the heat shock protein 70 family.</text>
</comment>
<keyword evidence="3 7" id="KW-0597">Phosphoprotein</keyword>
<evidence type="ECO:0000256" key="3">
    <source>
        <dbReference type="ARBA" id="ARBA00022553"/>
    </source>
</evidence>
<dbReference type="Gene3D" id="3.30.420.40">
    <property type="match status" value="2"/>
</dbReference>
<gene>
    <name evidence="7 11" type="primary">dnaK</name>
    <name evidence="11" type="ORF">LNKW23_41250</name>
</gene>
<dbReference type="Pfam" id="PF00012">
    <property type="entry name" value="HSP70"/>
    <property type="match status" value="1"/>
</dbReference>
<dbReference type="Gene3D" id="2.60.34.10">
    <property type="entry name" value="Substrate Binding Domain Of DNAk, Chain A, domain 1"/>
    <property type="match status" value="1"/>
</dbReference>
<dbReference type="CDD" id="cd11733">
    <property type="entry name" value="ASKHA_NBD_HSP70_HSPA9"/>
    <property type="match status" value="1"/>
</dbReference>
<dbReference type="PROSITE" id="PS00329">
    <property type="entry name" value="HSP70_2"/>
    <property type="match status" value="1"/>
</dbReference>
<evidence type="ECO:0000256" key="2">
    <source>
        <dbReference type="ARBA" id="ARBA00014415"/>
    </source>
</evidence>
<sequence>MSKVIGIDLGTTNSCVAIMDGSTAKVVENAEGARTTPSMVAFSEDGERLVGQPAKRQAVTNPENTLFAVKRLIGRRYKDPTVEKDKSMVPYRIVEGKNGDAWVEARGEKYSPSQISAYVLQKMKETAESYLGETVDKAVITVPAYFNDSQRQATKDAGKIAGLEVLRIINEPTAAALAYGLEKDKAKTIAVYDLGGGTFDISILEIDDGLFEVKSTNGDTFLGGEDFDLRLVEYLATEFKKESGIDLKNDKLALQRLKEAAEKAKIELSSSQQTEINLPYITADASGPKHLAMKLSRAKLESLVDDLIQRTVGPCRNALKDAGLSAADIDEVVLVGGMTRMPKVIETVKQFFGKEPHKGVNPDEVVAMGAAIQAGVLQGDVKDVVLLDVTPLSLGIETLGGVFTRLIDRNTTIPTKKAQVFSTAEDNQSAVTIRVFQGEREMAADNKMLGQFNLEDIPPAPRGMPQIEVAFDIDANGIVNVSAKDKGTGKEQKITIQASGGLSDDDIERMVKEAEENAEADKKRKELVEARNQAESLIHATEKSVKEHGDKVDEATRTAISTAITELREVVDGEDAEAIKGKSQALAEASMKLGEAIYKAQSEAGEGDEAQAGEAEPEAAAKSGEDDVVDAEFEELKDDGKKASGN</sequence>
<dbReference type="InterPro" id="IPR029047">
    <property type="entry name" value="HSP70_peptide-bd_sf"/>
</dbReference>
<feature type="coiled-coil region" evidence="9">
    <location>
        <begin position="504"/>
        <end position="540"/>
    </location>
</feature>
<keyword evidence="9" id="KW-0175">Coiled coil</keyword>
<evidence type="ECO:0000256" key="5">
    <source>
        <dbReference type="ARBA" id="ARBA00022840"/>
    </source>
</evidence>
<dbReference type="InterPro" id="IPR018181">
    <property type="entry name" value="Heat_shock_70_CS"/>
</dbReference>
<organism evidence="11 12">
    <name type="scientific">Paralimibaculum aggregatum</name>
    <dbReference type="NCBI Taxonomy" id="3036245"/>
    <lineage>
        <taxon>Bacteria</taxon>
        <taxon>Pseudomonadati</taxon>
        <taxon>Pseudomonadota</taxon>
        <taxon>Alphaproteobacteria</taxon>
        <taxon>Rhodobacterales</taxon>
        <taxon>Paracoccaceae</taxon>
        <taxon>Paralimibaculum</taxon>
    </lineage>
</organism>
<feature type="compositionally biased region" description="Acidic residues" evidence="10">
    <location>
        <begin position="605"/>
        <end position="617"/>
    </location>
</feature>
<dbReference type="PRINTS" id="PR00301">
    <property type="entry name" value="HEATSHOCK70"/>
</dbReference>
<protein>
    <recommendedName>
        <fullName evidence="2 7">Chaperone protein DnaK</fullName>
    </recommendedName>
    <alternativeName>
        <fullName evidence="7">HSP70</fullName>
    </alternativeName>
    <alternativeName>
        <fullName evidence="7">Heat shock 70 kDa protein</fullName>
    </alternativeName>
    <alternativeName>
        <fullName evidence="7">Heat shock protein 70</fullName>
    </alternativeName>
</protein>
<feature type="compositionally biased region" description="Acidic residues" evidence="10">
    <location>
        <begin position="626"/>
        <end position="637"/>
    </location>
</feature>
<dbReference type="PROSITE" id="PS01036">
    <property type="entry name" value="HSP70_3"/>
    <property type="match status" value="1"/>
</dbReference>
<feature type="coiled-coil region" evidence="9">
    <location>
        <begin position="247"/>
        <end position="274"/>
    </location>
</feature>
<evidence type="ECO:0000256" key="6">
    <source>
        <dbReference type="ARBA" id="ARBA00023016"/>
    </source>
</evidence>
<evidence type="ECO:0000256" key="1">
    <source>
        <dbReference type="ARBA" id="ARBA00007381"/>
    </source>
</evidence>
<accession>A0ABQ6LQD5</accession>
<evidence type="ECO:0000313" key="12">
    <source>
        <dbReference type="Proteomes" id="UP001239909"/>
    </source>
</evidence>
<comment type="function">
    <text evidence="7">Acts as a chaperone.</text>
</comment>
<proteinExistence type="evidence at transcript level"/>
<dbReference type="PROSITE" id="PS00297">
    <property type="entry name" value="HSP70_1"/>
    <property type="match status" value="1"/>
</dbReference>
<dbReference type="InterPro" id="IPR012725">
    <property type="entry name" value="Chaperone_DnaK"/>
</dbReference>
<dbReference type="RefSeq" id="WP_285674083.1">
    <property type="nucleotide sequence ID" value="NZ_BSYI01000046.1"/>
</dbReference>
<keyword evidence="5 7" id="KW-0067">ATP-binding</keyword>
<dbReference type="SUPFAM" id="SSF100920">
    <property type="entry name" value="Heat shock protein 70kD (HSP70), peptide-binding domain"/>
    <property type="match status" value="1"/>
</dbReference>
<dbReference type="InterPro" id="IPR013126">
    <property type="entry name" value="Hsp_70_fam"/>
</dbReference>
<dbReference type="HAMAP" id="MF_00332">
    <property type="entry name" value="DnaK"/>
    <property type="match status" value="1"/>
</dbReference>
<dbReference type="NCBIfam" id="NF001413">
    <property type="entry name" value="PRK00290.1"/>
    <property type="match status" value="1"/>
</dbReference>
<dbReference type="PANTHER" id="PTHR19375">
    <property type="entry name" value="HEAT SHOCK PROTEIN 70KDA"/>
    <property type="match status" value="1"/>
</dbReference>
<feature type="modified residue" description="Phosphothreonine; by autocatalysis" evidence="7">
    <location>
        <position position="198"/>
    </location>
</feature>
<evidence type="ECO:0000313" key="11">
    <source>
        <dbReference type="EMBL" id="GMG84909.1"/>
    </source>
</evidence>
<evidence type="ECO:0000256" key="8">
    <source>
        <dbReference type="RuleBase" id="RU003322"/>
    </source>
</evidence>
<evidence type="ECO:0000256" key="9">
    <source>
        <dbReference type="SAM" id="Coils"/>
    </source>
</evidence>
<dbReference type="NCBIfam" id="NF003520">
    <property type="entry name" value="PRK05183.1"/>
    <property type="match status" value="1"/>
</dbReference>
<dbReference type="Gene3D" id="1.20.1270.10">
    <property type="match status" value="1"/>
</dbReference>
<reference evidence="11 12" key="1">
    <citation type="submission" date="2023-04" db="EMBL/GenBank/DDBJ databases">
        <title>Marinoamorphus aggregata gen. nov., sp. Nov., isolate from tissue of brittle star Ophioplocus japonicus.</title>
        <authorList>
            <person name="Kawano K."/>
            <person name="Sawayama S."/>
            <person name="Nakagawa S."/>
        </authorList>
    </citation>
    <scope>NUCLEOTIDE SEQUENCE [LARGE SCALE GENOMIC DNA]</scope>
    <source>
        <strain evidence="11 12">NKW23</strain>
    </source>
</reference>
<dbReference type="Gene3D" id="3.90.640.10">
    <property type="entry name" value="Actin, Chain A, domain 4"/>
    <property type="match status" value="1"/>
</dbReference>
<evidence type="ECO:0000256" key="4">
    <source>
        <dbReference type="ARBA" id="ARBA00022741"/>
    </source>
</evidence>
<dbReference type="Proteomes" id="UP001239909">
    <property type="component" value="Unassembled WGS sequence"/>
</dbReference>
<evidence type="ECO:0000256" key="7">
    <source>
        <dbReference type="HAMAP-Rule" id="MF_00332"/>
    </source>
</evidence>
<keyword evidence="7" id="KW-0143">Chaperone</keyword>
<feature type="region of interest" description="Disordered" evidence="10">
    <location>
        <begin position="600"/>
        <end position="646"/>
    </location>
</feature>